<dbReference type="EMBL" id="BMDC01000001">
    <property type="protein sequence ID" value="GGH58697.1"/>
    <property type="molecule type" value="Genomic_DNA"/>
</dbReference>
<dbReference type="InterPro" id="IPR000522">
    <property type="entry name" value="ABC_transptr_permease_BtuC"/>
</dbReference>
<keyword evidence="4" id="KW-1003">Cell membrane</keyword>
<organism evidence="9 10">
    <name type="scientific">Rothia aerolata</name>
    <dbReference type="NCBI Taxonomy" id="1812262"/>
    <lineage>
        <taxon>Bacteria</taxon>
        <taxon>Bacillati</taxon>
        <taxon>Actinomycetota</taxon>
        <taxon>Actinomycetes</taxon>
        <taxon>Micrococcales</taxon>
        <taxon>Micrococcaceae</taxon>
        <taxon>Rothia</taxon>
    </lineage>
</organism>
<dbReference type="Gene3D" id="1.10.3470.10">
    <property type="entry name" value="ABC transporter involved in vitamin B12 uptake, BtuC"/>
    <property type="match status" value="1"/>
</dbReference>
<feature type="transmembrane region" description="Helical" evidence="8">
    <location>
        <begin position="334"/>
        <end position="352"/>
    </location>
</feature>
<keyword evidence="10" id="KW-1185">Reference proteome</keyword>
<dbReference type="Proteomes" id="UP000600171">
    <property type="component" value="Unassembled WGS sequence"/>
</dbReference>
<feature type="transmembrane region" description="Helical" evidence="8">
    <location>
        <begin position="173"/>
        <end position="194"/>
    </location>
</feature>
<comment type="similarity">
    <text evidence="2">Belongs to the binding-protein-dependent transport system permease family. FecCD subfamily.</text>
</comment>
<dbReference type="AlphaFoldDB" id="A0A917MQW3"/>
<feature type="transmembrane region" description="Helical" evidence="8">
    <location>
        <begin position="224"/>
        <end position="242"/>
    </location>
</feature>
<dbReference type="PANTHER" id="PTHR30472:SF67">
    <property type="entry name" value="PERMEASE OF ABC TRANSPORTER-RELATED"/>
    <property type="match status" value="1"/>
</dbReference>
<accession>A0A917MQW3</accession>
<feature type="transmembrane region" description="Helical" evidence="8">
    <location>
        <begin position="21"/>
        <end position="44"/>
    </location>
</feature>
<dbReference type="GO" id="GO:0033214">
    <property type="term" value="P:siderophore-iron import into cell"/>
    <property type="evidence" value="ECO:0007669"/>
    <property type="project" value="TreeGrafter"/>
</dbReference>
<dbReference type="FunFam" id="1.10.3470.10:FF:000001">
    <property type="entry name" value="Vitamin B12 ABC transporter permease BtuC"/>
    <property type="match status" value="1"/>
</dbReference>
<feature type="transmembrane region" description="Helical" evidence="8">
    <location>
        <begin position="307"/>
        <end position="328"/>
    </location>
</feature>
<comment type="caution">
    <text evidence="9">The sequence shown here is derived from an EMBL/GenBank/DDBJ whole genome shotgun (WGS) entry which is preliminary data.</text>
</comment>
<feature type="transmembrane region" description="Helical" evidence="8">
    <location>
        <begin position="113"/>
        <end position="135"/>
    </location>
</feature>
<evidence type="ECO:0000256" key="7">
    <source>
        <dbReference type="ARBA" id="ARBA00023136"/>
    </source>
</evidence>
<keyword evidence="5 8" id="KW-0812">Transmembrane</keyword>
<evidence type="ECO:0000256" key="4">
    <source>
        <dbReference type="ARBA" id="ARBA00022475"/>
    </source>
</evidence>
<keyword evidence="6 8" id="KW-1133">Transmembrane helix</keyword>
<evidence type="ECO:0000256" key="5">
    <source>
        <dbReference type="ARBA" id="ARBA00022692"/>
    </source>
</evidence>
<dbReference type="CDD" id="cd06550">
    <property type="entry name" value="TM_ABC_iron-siderophores_like"/>
    <property type="match status" value="1"/>
</dbReference>
<sequence>MQKEENHSDPLGTQRLRSRALLWLILLLVGLAVSVFLGITVGAVPLTLGETMQVIAHHTVAPQSQVTWPASVDAIIWQVRLPRVILAVVVGASLAVSGMVLQAMVRNVLAEPYLLGINSGASAGAALAILFGAGVGAFGAYALQTTAFLGALASSILVYFLARTGGRITSLRLLLSGVAVGYALNALTSFLIFASGDAEGTRSVMFWLLGSLALAVWGTPLAVMILVAGLTLCLLWAMSKYLDVLSVGDESALTLGISPEKIRLILLVIVSLNVGVVVAMAGSIGFVGLIIPHLARRCVGATHRVALPVAALMGAILLTLADLVARTVLAPQEIPIGILTAMVGTPFLLVLIKKMRSYS</sequence>
<comment type="subcellular location">
    <subcellularLocation>
        <location evidence="1">Cell membrane</location>
        <topology evidence="1">Multi-pass membrane protein</topology>
    </subcellularLocation>
</comment>
<dbReference type="Pfam" id="PF01032">
    <property type="entry name" value="FecCD"/>
    <property type="match status" value="1"/>
</dbReference>
<evidence type="ECO:0000256" key="2">
    <source>
        <dbReference type="ARBA" id="ARBA00007935"/>
    </source>
</evidence>
<proteinExistence type="inferred from homology"/>
<dbReference type="SUPFAM" id="SSF81345">
    <property type="entry name" value="ABC transporter involved in vitamin B12 uptake, BtuC"/>
    <property type="match status" value="1"/>
</dbReference>
<keyword evidence="7 8" id="KW-0472">Membrane</keyword>
<dbReference type="GO" id="GO:0005886">
    <property type="term" value="C:plasma membrane"/>
    <property type="evidence" value="ECO:0007669"/>
    <property type="project" value="UniProtKB-SubCell"/>
</dbReference>
<keyword evidence="3" id="KW-0813">Transport</keyword>
<feature type="transmembrane region" description="Helical" evidence="8">
    <location>
        <begin position="81"/>
        <end position="101"/>
    </location>
</feature>
<protein>
    <submittedName>
        <fullName evidence="9">ABC transporter permease</fullName>
    </submittedName>
</protein>
<evidence type="ECO:0000256" key="1">
    <source>
        <dbReference type="ARBA" id="ARBA00004651"/>
    </source>
</evidence>
<evidence type="ECO:0000256" key="3">
    <source>
        <dbReference type="ARBA" id="ARBA00022448"/>
    </source>
</evidence>
<evidence type="ECO:0000256" key="6">
    <source>
        <dbReference type="ARBA" id="ARBA00022989"/>
    </source>
</evidence>
<dbReference type="GO" id="GO:0022857">
    <property type="term" value="F:transmembrane transporter activity"/>
    <property type="evidence" value="ECO:0007669"/>
    <property type="project" value="InterPro"/>
</dbReference>
<reference evidence="9 10" key="1">
    <citation type="journal article" date="2014" name="Int. J. Syst. Evol. Microbiol.">
        <title>Complete genome sequence of Corynebacterium casei LMG S-19264T (=DSM 44701T), isolated from a smear-ripened cheese.</title>
        <authorList>
            <consortium name="US DOE Joint Genome Institute (JGI-PGF)"/>
            <person name="Walter F."/>
            <person name="Albersmeier A."/>
            <person name="Kalinowski J."/>
            <person name="Ruckert C."/>
        </authorList>
    </citation>
    <scope>NUCLEOTIDE SEQUENCE [LARGE SCALE GENOMIC DNA]</scope>
    <source>
        <strain evidence="9 10">CCM 8669</strain>
    </source>
</reference>
<evidence type="ECO:0000313" key="9">
    <source>
        <dbReference type="EMBL" id="GGH58697.1"/>
    </source>
</evidence>
<feature type="transmembrane region" description="Helical" evidence="8">
    <location>
        <begin position="141"/>
        <end position="161"/>
    </location>
</feature>
<dbReference type="PANTHER" id="PTHR30472">
    <property type="entry name" value="FERRIC ENTEROBACTIN TRANSPORT SYSTEM PERMEASE PROTEIN"/>
    <property type="match status" value="1"/>
</dbReference>
<dbReference type="RefSeq" id="WP_229723024.1">
    <property type="nucleotide sequence ID" value="NZ_BMDC01000001.1"/>
</dbReference>
<evidence type="ECO:0000313" key="10">
    <source>
        <dbReference type="Proteomes" id="UP000600171"/>
    </source>
</evidence>
<feature type="transmembrane region" description="Helical" evidence="8">
    <location>
        <begin position="262"/>
        <end position="295"/>
    </location>
</feature>
<name>A0A917MQW3_9MICC</name>
<gene>
    <name evidence="9" type="ORF">GCM10007359_05170</name>
</gene>
<evidence type="ECO:0000256" key="8">
    <source>
        <dbReference type="SAM" id="Phobius"/>
    </source>
</evidence>
<dbReference type="InterPro" id="IPR037294">
    <property type="entry name" value="ABC_BtuC-like"/>
</dbReference>